<dbReference type="EMBL" id="MHRM01000001">
    <property type="protein sequence ID" value="OHA24673.1"/>
    <property type="molecule type" value="Genomic_DNA"/>
</dbReference>
<dbReference type="Proteomes" id="UP000178413">
    <property type="component" value="Unassembled WGS sequence"/>
</dbReference>
<accession>A0A1G2MLE6</accession>
<feature type="compositionally biased region" description="Basic and acidic residues" evidence="1">
    <location>
        <begin position="8"/>
        <end position="25"/>
    </location>
</feature>
<feature type="compositionally biased region" description="Acidic residues" evidence="1">
    <location>
        <begin position="35"/>
        <end position="57"/>
    </location>
</feature>
<reference evidence="2 3" key="1">
    <citation type="journal article" date="2016" name="Nat. Commun.">
        <title>Thousands of microbial genomes shed light on interconnected biogeochemical processes in an aquifer system.</title>
        <authorList>
            <person name="Anantharaman K."/>
            <person name="Brown C.T."/>
            <person name="Hug L.A."/>
            <person name="Sharon I."/>
            <person name="Castelle C.J."/>
            <person name="Probst A.J."/>
            <person name="Thomas B.C."/>
            <person name="Singh A."/>
            <person name="Wilkins M.J."/>
            <person name="Karaoz U."/>
            <person name="Brodie E.L."/>
            <person name="Williams K.H."/>
            <person name="Hubbard S.S."/>
            <person name="Banfield J.F."/>
        </authorList>
    </citation>
    <scope>NUCLEOTIDE SEQUENCE [LARGE SCALE GENOMIC DNA]</scope>
</reference>
<gene>
    <name evidence="2" type="ORF">A3D50_00545</name>
</gene>
<protein>
    <submittedName>
        <fullName evidence="2">Uncharacterized protein</fullName>
    </submittedName>
</protein>
<evidence type="ECO:0000256" key="1">
    <source>
        <dbReference type="SAM" id="MobiDB-lite"/>
    </source>
</evidence>
<dbReference type="STRING" id="1802308.A3D50_00545"/>
<organism evidence="2 3">
    <name type="scientific">Candidatus Taylorbacteria bacterium RIFCSPHIGHO2_02_FULL_44_12</name>
    <dbReference type="NCBI Taxonomy" id="1802308"/>
    <lineage>
        <taxon>Bacteria</taxon>
        <taxon>Candidatus Tayloriibacteriota</taxon>
    </lineage>
</organism>
<comment type="caution">
    <text evidence="2">The sequence shown here is derived from an EMBL/GenBank/DDBJ whole genome shotgun (WGS) entry which is preliminary data.</text>
</comment>
<name>A0A1G2MLE6_9BACT</name>
<dbReference type="AlphaFoldDB" id="A0A1G2MLE6"/>
<sequence length="66" mass="7675">MTRTKSRPIQEVEIDRSEDITKDLDPLPLGKLDPETELEEESDELSSEEISLDEEELNPFGDKWEQ</sequence>
<feature type="region of interest" description="Disordered" evidence="1">
    <location>
        <begin position="1"/>
        <end position="66"/>
    </location>
</feature>
<evidence type="ECO:0000313" key="2">
    <source>
        <dbReference type="EMBL" id="OHA24673.1"/>
    </source>
</evidence>
<proteinExistence type="predicted"/>
<evidence type="ECO:0000313" key="3">
    <source>
        <dbReference type="Proteomes" id="UP000178413"/>
    </source>
</evidence>